<dbReference type="AlphaFoldDB" id="A0A4D6MIF1"/>
<evidence type="ECO:0000313" key="3">
    <source>
        <dbReference type="EMBL" id="QCE00501.1"/>
    </source>
</evidence>
<feature type="compositionally biased region" description="Low complexity" evidence="1">
    <location>
        <begin position="96"/>
        <end position="116"/>
    </location>
</feature>
<protein>
    <submittedName>
        <fullName evidence="3">Uncharacterized protein</fullName>
    </submittedName>
</protein>
<reference evidence="3 4" key="1">
    <citation type="submission" date="2019-04" db="EMBL/GenBank/DDBJ databases">
        <title>An improved genome assembly and genetic linkage map for asparagus bean, Vigna unguiculata ssp. sesquipedialis.</title>
        <authorList>
            <person name="Xia Q."/>
            <person name="Zhang R."/>
            <person name="Dong Y."/>
        </authorList>
    </citation>
    <scope>NUCLEOTIDE SEQUENCE [LARGE SCALE GENOMIC DNA]</scope>
    <source>
        <tissue evidence="3">Leaf</tissue>
    </source>
</reference>
<dbReference type="Proteomes" id="UP000501690">
    <property type="component" value="Linkage Group LG7"/>
</dbReference>
<keyword evidence="2" id="KW-0812">Transmembrane</keyword>
<feature type="region of interest" description="Disordered" evidence="1">
    <location>
        <begin position="93"/>
        <end position="137"/>
    </location>
</feature>
<sequence>MFVLSPLGFHRVDNPPPVWPFLAHVSALGLVVSFPWSVFRKLLLGFRIDPFSHCFPTSSPLLEAVRPPQFGCRGFQLACPGMAVAGIVKLAQASMSRPGEGSRGSPRPSRASGRLGDSLNFEQASVSPRRGKSRLSENVRRPLFHIRELSPRRRGLA</sequence>
<accession>A0A4D6MIF1</accession>
<keyword evidence="4" id="KW-1185">Reference proteome</keyword>
<gene>
    <name evidence="3" type="ORF">DEO72_LG7g1791</name>
</gene>
<keyword evidence="2" id="KW-0472">Membrane</keyword>
<evidence type="ECO:0000256" key="1">
    <source>
        <dbReference type="SAM" id="MobiDB-lite"/>
    </source>
</evidence>
<evidence type="ECO:0000256" key="2">
    <source>
        <dbReference type="SAM" id="Phobius"/>
    </source>
</evidence>
<organism evidence="3 4">
    <name type="scientific">Vigna unguiculata</name>
    <name type="common">Cowpea</name>
    <dbReference type="NCBI Taxonomy" id="3917"/>
    <lineage>
        <taxon>Eukaryota</taxon>
        <taxon>Viridiplantae</taxon>
        <taxon>Streptophyta</taxon>
        <taxon>Embryophyta</taxon>
        <taxon>Tracheophyta</taxon>
        <taxon>Spermatophyta</taxon>
        <taxon>Magnoliopsida</taxon>
        <taxon>eudicotyledons</taxon>
        <taxon>Gunneridae</taxon>
        <taxon>Pentapetalae</taxon>
        <taxon>rosids</taxon>
        <taxon>fabids</taxon>
        <taxon>Fabales</taxon>
        <taxon>Fabaceae</taxon>
        <taxon>Papilionoideae</taxon>
        <taxon>50 kb inversion clade</taxon>
        <taxon>NPAAA clade</taxon>
        <taxon>indigoferoid/millettioid clade</taxon>
        <taxon>Phaseoleae</taxon>
        <taxon>Vigna</taxon>
    </lineage>
</organism>
<proteinExistence type="predicted"/>
<evidence type="ECO:0000313" key="4">
    <source>
        <dbReference type="Proteomes" id="UP000501690"/>
    </source>
</evidence>
<dbReference type="EMBL" id="CP039351">
    <property type="protein sequence ID" value="QCE00501.1"/>
    <property type="molecule type" value="Genomic_DNA"/>
</dbReference>
<feature type="transmembrane region" description="Helical" evidence="2">
    <location>
        <begin position="20"/>
        <end position="39"/>
    </location>
</feature>
<name>A0A4D6MIF1_VIGUN</name>
<keyword evidence="2" id="KW-1133">Transmembrane helix</keyword>